<dbReference type="Gene3D" id="3.30.9.10">
    <property type="entry name" value="D-Amino Acid Oxidase, subunit A, domain 2"/>
    <property type="match status" value="1"/>
</dbReference>
<dbReference type="InterPro" id="IPR036188">
    <property type="entry name" value="FAD/NAD-bd_sf"/>
</dbReference>
<keyword evidence="7" id="KW-1185">Reference proteome</keyword>
<feature type="domain" description="FAD dependent oxidoreductase" evidence="5">
    <location>
        <begin position="8"/>
        <end position="360"/>
    </location>
</feature>
<dbReference type="SUPFAM" id="SSF51905">
    <property type="entry name" value="FAD/NAD(P)-binding domain"/>
    <property type="match status" value="1"/>
</dbReference>
<dbReference type="Gene3D" id="3.50.50.60">
    <property type="entry name" value="FAD/NAD(P)-binding domain"/>
    <property type="match status" value="1"/>
</dbReference>
<dbReference type="GO" id="GO:0008115">
    <property type="term" value="F:sarcosine oxidase activity"/>
    <property type="evidence" value="ECO:0007669"/>
    <property type="project" value="TreeGrafter"/>
</dbReference>
<keyword evidence="2" id="KW-0285">Flavoprotein</keyword>
<evidence type="ECO:0000313" key="6">
    <source>
        <dbReference type="EMBL" id="GEP41773.1"/>
    </source>
</evidence>
<evidence type="ECO:0000256" key="3">
    <source>
        <dbReference type="ARBA" id="ARBA00022827"/>
    </source>
</evidence>
<sequence>MSHAPTALILGGGVFGLTASLELRARGWQVTLLDAGGIPHPDAASTDINKVVRMDYALDEQYTAMGELAIQRWHAWNARWNEELYHEDAFLIMTRGEMLPGSFEHDSHGFLTSRGHVLKRMSSALLRQDHPQWKAECFPHGYLNARGGWGESGRVVSRLKQDALSAGVVVHERVAFAEWIQEGGRICGVKDARGREWRAGITVSALGAWTAEHLPWLADRLWATAQPVFHFKPINEDEWRAPAFPVWAADIGTTGWYGFPANAEGVVKVANHGPGRRVKASEPRVMPEGEEQRFRSFLRETFPALADAPVVVSRICFYGDSFDGHFFIDHDPDRPGLVVAGGDSGHAFKFTPVLGEVIADAVEKKPNPWLARFAWRERSANMAESARATNDVR</sequence>
<evidence type="ECO:0000256" key="1">
    <source>
        <dbReference type="ARBA" id="ARBA00001974"/>
    </source>
</evidence>
<reference evidence="6 7" key="1">
    <citation type="submission" date="2019-07" db="EMBL/GenBank/DDBJ databases">
        <title>Whole genome shotgun sequence of Brevifollis gellanilyticus NBRC 108608.</title>
        <authorList>
            <person name="Hosoyama A."/>
            <person name="Uohara A."/>
            <person name="Ohji S."/>
            <person name="Ichikawa N."/>
        </authorList>
    </citation>
    <scope>NUCLEOTIDE SEQUENCE [LARGE SCALE GENOMIC DNA]</scope>
    <source>
        <strain evidence="6 7">NBRC 108608</strain>
    </source>
</reference>
<dbReference type="SUPFAM" id="SSF54373">
    <property type="entry name" value="FAD-linked reductases, C-terminal domain"/>
    <property type="match status" value="1"/>
</dbReference>
<dbReference type="Proteomes" id="UP000321577">
    <property type="component" value="Unassembled WGS sequence"/>
</dbReference>
<dbReference type="EMBL" id="BKAG01000005">
    <property type="protein sequence ID" value="GEP41773.1"/>
    <property type="molecule type" value="Genomic_DNA"/>
</dbReference>
<dbReference type="InterPro" id="IPR045170">
    <property type="entry name" value="MTOX"/>
</dbReference>
<dbReference type="PANTHER" id="PTHR10961">
    <property type="entry name" value="PEROXISOMAL SARCOSINE OXIDASE"/>
    <property type="match status" value="1"/>
</dbReference>
<protein>
    <recommendedName>
        <fullName evidence="5">FAD dependent oxidoreductase domain-containing protein</fullName>
    </recommendedName>
</protein>
<evidence type="ECO:0000313" key="7">
    <source>
        <dbReference type="Proteomes" id="UP000321577"/>
    </source>
</evidence>
<comment type="cofactor">
    <cofactor evidence="1">
        <name>FAD</name>
        <dbReference type="ChEBI" id="CHEBI:57692"/>
    </cofactor>
</comment>
<dbReference type="InterPro" id="IPR006076">
    <property type="entry name" value="FAD-dep_OxRdtase"/>
</dbReference>
<dbReference type="AlphaFoldDB" id="A0A512M4W5"/>
<comment type="caution">
    <text evidence="6">The sequence shown here is derived from an EMBL/GenBank/DDBJ whole genome shotgun (WGS) entry which is preliminary data.</text>
</comment>
<name>A0A512M4W5_9BACT</name>
<evidence type="ECO:0000256" key="4">
    <source>
        <dbReference type="ARBA" id="ARBA00023002"/>
    </source>
</evidence>
<proteinExistence type="predicted"/>
<dbReference type="Pfam" id="PF01266">
    <property type="entry name" value="DAO"/>
    <property type="match status" value="1"/>
</dbReference>
<dbReference type="OrthoDB" id="9794226at2"/>
<dbReference type="PANTHER" id="PTHR10961:SF46">
    <property type="entry name" value="PEROXISOMAL SARCOSINE OXIDASE"/>
    <property type="match status" value="1"/>
</dbReference>
<evidence type="ECO:0000259" key="5">
    <source>
        <dbReference type="Pfam" id="PF01266"/>
    </source>
</evidence>
<keyword evidence="4" id="KW-0560">Oxidoreductase</keyword>
<dbReference type="RefSeq" id="WP_146849231.1">
    <property type="nucleotide sequence ID" value="NZ_BKAG01000005.1"/>
</dbReference>
<keyword evidence="3" id="KW-0274">FAD</keyword>
<dbReference type="GO" id="GO:0050660">
    <property type="term" value="F:flavin adenine dinucleotide binding"/>
    <property type="evidence" value="ECO:0007669"/>
    <property type="project" value="InterPro"/>
</dbReference>
<organism evidence="6 7">
    <name type="scientific">Brevifollis gellanilyticus</name>
    <dbReference type="NCBI Taxonomy" id="748831"/>
    <lineage>
        <taxon>Bacteria</taxon>
        <taxon>Pseudomonadati</taxon>
        <taxon>Verrucomicrobiota</taxon>
        <taxon>Verrucomicrobiia</taxon>
        <taxon>Verrucomicrobiales</taxon>
        <taxon>Verrucomicrobiaceae</taxon>
    </lineage>
</organism>
<gene>
    <name evidence="6" type="ORF">BGE01nite_10640</name>
</gene>
<evidence type="ECO:0000256" key="2">
    <source>
        <dbReference type="ARBA" id="ARBA00022630"/>
    </source>
</evidence>
<accession>A0A512M4W5</accession>